<feature type="transmembrane region" description="Helical" evidence="1">
    <location>
        <begin position="43"/>
        <end position="62"/>
    </location>
</feature>
<name>A0A561VLR7_ACTTI</name>
<feature type="transmembrane region" description="Helical" evidence="1">
    <location>
        <begin position="150"/>
        <end position="172"/>
    </location>
</feature>
<evidence type="ECO:0000256" key="1">
    <source>
        <dbReference type="SAM" id="Phobius"/>
    </source>
</evidence>
<accession>A0A561VLR7</accession>
<reference evidence="2 3" key="1">
    <citation type="submission" date="2019-06" db="EMBL/GenBank/DDBJ databases">
        <title>Sequencing the genomes of 1000 actinobacteria strains.</title>
        <authorList>
            <person name="Klenk H.-P."/>
        </authorList>
    </citation>
    <scope>NUCLEOTIDE SEQUENCE [LARGE SCALE GENOMIC DNA]</scope>
    <source>
        <strain evidence="2 3">DSM 43866</strain>
    </source>
</reference>
<gene>
    <name evidence="2" type="ORF">FHX34_105417</name>
</gene>
<feature type="transmembrane region" description="Helical" evidence="1">
    <location>
        <begin position="114"/>
        <end position="138"/>
    </location>
</feature>
<feature type="transmembrane region" description="Helical" evidence="1">
    <location>
        <begin position="82"/>
        <end position="102"/>
    </location>
</feature>
<comment type="caution">
    <text evidence="2">The sequence shown here is derived from an EMBL/GenBank/DDBJ whole genome shotgun (WGS) entry which is preliminary data.</text>
</comment>
<keyword evidence="1" id="KW-1133">Transmembrane helix</keyword>
<dbReference type="AlphaFoldDB" id="A0A561VLR7"/>
<keyword evidence="1" id="KW-0472">Membrane</keyword>
<dbReference type="EMBL" id="VIWY01000005">
    <property type="protein sequence ID" value="TWG12550.1"/>
    <property type="molecule type" value="Genomic_DNA"/>
</dbReference>
<organism evidence="2 3">
    <name type="scientific">Actinoplanes teichomyceticus</name>
    <dbReference type="NCBI Taxonomy" id="1867"/>
    <lineage>
        <taxon>Bacteria</taxon>
        <taxon>Bacillati</taxon>
        <taxon>Actinomycetota</taxon>
        <taxon>Actinomycetes</taxon>
        <taxon>Micromonosporales</taxon>
        <taxon>Micromonosporaceae</taxon>
        <taxon>Actinoplanes</taxon>
    </lineage>
</organism>
<keyword evidence="1" id="KW-0812">Transmembrane</keyword>
<dbReference type="RefSeq" id="WP_203723674.1">
    <property type="nucleotide sequence ID" value="NZ_BOMX01000095.1"/>
</dbReference>
<evidence type="ECO:0000313" key="3">
    <source>
        <dbReference type="Proteomes" id="UP000320239"/>
    </source>
</evidence>
<evidence type="ECO:0000313" key="2">
    <source>
        <dbReference type="EMBL" id="TWG12550.1"/>
    </source>
</evidence>
<dbReference type="Proteomes" id="UP000320239">
    <property type="component" value="Unassembled WGS sequence"/>
</dbReference>
<sequence>MGVGLAVALPSHLRARRPAAFAGRVGDGVVGIRPSEVFRPGPVMLALAGTLLVGALDLVWAAGGTIGLRDPAAREPTWHLQAGNAGIWSLAGAWGVWVIARARPAAPLWMPSSASWLASGFLVAWGCWKLPFAVYPAVEPEAGTAWPEQLGVVSVKLLLGIVAGAAMLNTVLRACRARRRDHDTFLSTRE</sequence>
<protein>
    <submittedName>
        <fullName evidence="2">Uncharacterized protein</fullName>
    </submittedName>
</protein>
<keyword evidence="3" id="KW-1185">Reference proteome</keyword>
<proteinExistence type="predicted"/>